<keyword evidence="4" id="KW-0560">Oxidoreductase</keyword>
<dbReference type="AlphaFoldDB" id="A0A5M6CUZ4"/>
<evidence type="ECO:0000259" key="5">
    <source>
        <dbReference type="Pfam" id="PF01266"/>
    </source>
</evidence>
<evidence type="ECO:0000256" key="1">
    <source>
        <dbReference type="ARBA" id="ARBA00001974"/>
    </source>
</evidence>
<keyword evidence="7" id="KW-1185">Reference proteome</keyword>
<name>A0A5M6CUZ4_9BACT</name>
<dbReference type="PANTHER" id="PTHR13847">
    <property type="entry name" value="SARCOSINE DEHYDROGENASE-RELATED"/>
    <property type="match status" value="1"/>
</dbReference>
<sequence length="390" mass="43910">MANSQNTSDLLIIGGGVLGAFHAYHALRRGLSVTLLERHPAPRGATVRNFGQVVPSGLDRHWQPLGRESLAIYKDLQARFDISVRQHGSLYIASDDDELQLIEELRTINAATGYRSELWTAKQCRERYPNLRSDYCRGGLFFSEEISVNPRVMIHRVHAFLSEQDRFRGCFQNGVRELTTDSSDRVRAVTHDGSLFTAENAILCCGTELQGLFPGVFRSSGMEVVKLQMLRLKPQGNVSIPGNILTGLSIRRYESFAECPSWKAVKSREPVDAFWKRWGVHVLFKQEVDGGIILGDSHEYAPVARMNDLSFDIRQEVNDYFIREGSKIFALSRWDVEQSWYGLYCQSNATSGIYTKTIDDRIHIVTGIGGKGMTSSPGYALHHLGEIYDD</sequence>
<evidence type="ECO:0000256" key="2">
    <source>
        <dbReference type="ARBA" id="ARBA00009410"/>
    </source>
</evidence>
<dbReference type="GO" id="GO:0016491">
    <property type="term" value="F:oxidoreductase activity"/>
    <property type="evidence" value="ECO:0007669"/>
    <property type="project" value="UniProtKB-KW"/>
</dbReference>
<dbReference type="NCBIfam" id="TIGR03364">
    <property type="entry name" value="HpnW_proposed"/>
    <property type="match status" value="1"/>
</dbReference>
<dbReference type="SUPFAM" id="SSF51905">
    <property type="entry name" value="FAD/NAD(P)-binding domain"/>
    <property type="match status" value="1"/>
</dbReference>
<accession>A0A5M6CUZ4</accession>
<keyword evidence="3" id="KW-0285">Flavoprotein</keyword>
<dbReference type="Gene3D" id="3.50.50.60">
    <property type="entry name" value="FAD/NAD(P)-binding domain"/>
    <property type="match status" value="1"/>
</dbReference>
<evidence type="ECO:0000313" key="6">
    <source>
        <dbReference type="EMBL" id="KAA5538883.1"/>
    </source>
</evidence>
<feature type="domain" description="FAD dependent oxidoreductase" evidence="5">
    <location>
        <begin position="9"/>
        <end position="380"/>
    </location>
</feature>
<dbReference type="InterPro" id="IPR006076">
    <property type="entry name" value="FAD-dep_OxRdtase"/>
</dbReference>
<dbReference type="InterPro" id="IPR036188">
    <property type="entry name" value="FAD/NAD-bd_sf"/>
</dbReference>
<dbReference type="PANTHER" id="PTHR13847:SF286">
    <property type="entry name" value="D-AMINO ACID DEHYDROGENASE"/>
    <property type="match status" value="1"/>
</dbReference>
<dbReference type="Proteomes" id="UP000324479">
    <property type="component" value="Unassembled WGS sequence"/>
</dbReference>
<dbReference type="GO" id="GO:0005737">
    <property type="term" value="C:cytoplasm"/>
    <property type="evidence" value="ECO:0007669"/>
    <property type="project" value="TreeGrafter"/>
</dbReference>
<dbReference type="InterPro" id="IPR017741">
    <property type="entry name" value="FAD-dependent_OxRdtase_HpnW"/>
</dbReference>
<reference evidence="6 7" key="1">
    <citation type="submission" date="2019-08" db="EMBL/GenBank/DDBJ databases">
        <authorList>
            <person name="Dhanesh K."/>
            <person name="Kumar G."/>
            <person name="Sasikala C."/>
            <person name="Venkata Ramana C."/>
        </authorList>
    </citation>
    <scope>NUCLEOTIDE SEQUENCE [LARGE SCALE GENOMIC DNA]</scope>
    <source>
        <strain evidence="6 7">JC645</strain>
    </source>
</reference>
<proteinExistence type="inferred from homology"/>
<dbReference type="RefSeq" id="WP_150079556.1">
    <property type="nucleotide sequence ID" value="NZ_VWOX01000024.1"/>
</dbReference>
<dbReference type="Pfam" id="PF01266">
    <property type="entry name" value="DAO"/>
    <property type="match status" value="1"/>
</dbReference>
<dbReference type="EMBL" id="VWOX01000024">
    <property type="protein sequence ID" value="KAA5538883.1"/>
    <property type="molecule type" value="Genomic_DNA"/>
</dbReference>
<comment type="caution">
    <text evidence="6">The sequence shown here is derived from an EMBL/GenBank/DDBJ whole genome shotgun (WGS) entry which is preliminary data.</text>
</comment>
<gene>
    <name evidence="6" type="ORF">FYK55_25950</name>
</gene>
<evidence type="ECO:0000313" key="7">
    <source>
        <dbReference type="Proteomes" id="UP000324479"/>
    </source>
</evidence>
<comment type="similarity">
    <text evidence="2">Belongs to the DadA oxidoreductase family.</text>
</comment>
<comment type="cofactor">
    <cofactor evidence="1">
        <name>FAD</name>
        <dbReference type="ChEBI" id="CHEBI:57692"/>
    </cofactor>
</comment>
<organism evidence="6 7">
    <name type="scientific">Roseiconus nitratireducens</name>
    <dbReference type="NCBI Taxonomy" id="2605748"/>
    <lineage>
        <taxon>Bacteria</taxon>
        <taxon>Pseudomonadati</taxon>
        <taxon>Planctomycetota</taxon>
        <taxon>Planctomycetia</taxon>
        <taxon>Pirellulales</taxon>
        <taxon>Pirellulaceae</taxon>
        <taxon>Roseiconus</taxon>
    </lineage>
</organism>
<protein>
    <submittedName>
        <fullName evidence="6">TIGR03364 family FAD-dependent oxidoreductase</fullName>
    </submittedName>
</protein>
<evidence type="ECO:0000256" key="3">
    <source>
        <dbReference type="ARBA" id="ARBA00022630"/>
    </source>
</evidence>
<dbReference type="Gene3D" id="3.30.9.10">
    <property type="entry name" value="D-Amino Acid Oxidase, subunit A, domain 2"/>
    <property type="match status" value="1"/>
</dbReference>
<evidence type="ECO:0000256" key="4">
    <source>
        <dbReference type="ARBA" id="ARBA00023002"/>
    </source>
</evidence>